<dbReference type="SUPFAM" id="SSF57667">
    <property type="entry name" value="beta-beta-alpha zinc fingers"/>
    <property type="match status" value="1"/>
</dbReference>
<evidence type="ECO:0000256" key="1">
    <source>
        <dbReference type="ARBA" id="ARBA00004123"/>
    </source>
</evidence>
<keyword evidence="4 8" id="KW-0863">Zinc-finger</keyword>
<protein>
    <recommendedName>
        <fullName evidence="9">C2H2-type domain-containing protein</fullName>
    </recommendedName>
</protein>
<dbReference type="GO" id="GO:0000978">
    <property type="term" value="F:RNA polymerase II cis-regulatory region sequence-specific DNA binding"/>
    <property type="evidence" value="ECO:0007669"/>
    <property type="project" value="TreeGrafter"/>
</dbReference>
<reference evidence="10" key="2">
    <citation type="submission" date="2021-09" db="EMBL/GenBank/DDBJ databases">
        <authorList>
            <person name="Jia N."/>
            <person name="Wang J."/>
            <person name="Shi W."/>
            <person name="Du L."/>
            <person name="Sun Y."/>
            <person name="Zhan W."/>
            <person name="Jiang J."/>
            <person name="Wang Q."/>
            <person name="Zhang B."/>
            <person name="Ji P."/>
            <person name="Sakyi L.B."/>
            <person name="Cui X."/>
            <person name="Yuan T."/>
            <person name="Jiang B."/>
            <person name="Yang W."/>
            <person name="Lam T.T.-Y."/>
            <person name="Chang Q."/>
            <person name="Ding S."/>
            <person name="Wang X."/>
            <person name="Zhu J."/>
            <person name="Ruan X."/>
            <person name="Zhao L."/>
            <person name="Wei J."/>
            <person name="Que T."/>
            <person name="Du C."/>
            <person name="Cheng J."/>
            <person name="Dai P."/>
            <person name="Han X."/>
            <person name="Huang E."/>
            <person name="Gao Y."/>
            <person name="Liu J."/>
            <person name="Shao H."/>
            <person name="Ye R."/>
            <person name="Li L."/>
            <person name="Wei W."/>
            <person name="Wang X."/>
            <person name="Wang C."/>
            <person name="Huo Q."/>
            <person name="Li W."/>
            <person name="Guo W."/>
            <person name="Chen H."/>
            <person name="Chen S."/>
            <person name="Zhou L."/>
            <person name="Zhou L."/>
            <person name="Ni X."/>
            <person name="Tian J."/>
            <person name="Zhou Y."/>
            <person name="Sheng Y."/>
            <person name="Liu T."/>
            <person name="Pan Y."/>
            <person name="Xia L."/>
            <person name="Li J."/>
            <person name="Zhao F."/>
            <person name="Cao W."/>
        </authorList>
    </citation>
    <scope>NUCLEOTIDE SEQUENCE</scope>
    <source>
        <strain evidence="10">Rsan-2018</strain>
        <tissue evidence="10">Larvae</tissue>
    </source>
</reference>
<keyword evidence="11" id="KW-1185">Reference proteome</keyword>
<reference evidence="10" key="1">
    <citation type="journal article" date="2020" name="Cell">
        <title>Large-Scale Comparative Analyses of Tick Genomes Elucidate Their Genetic Diversity and Vector Capacities.</title>
        <authorList>
            <consortium name="Tick Genome and Microbiome Consortium (TIGMIC)"/>
            <person name="Jia N."/>
            <person name="Wang J."/>
            <person name="Shi W."/>
            <person name="Du L."/>
            <person name="Sun Y."/>
            <person name="Zhan W."/>
            <person name="Jiang J.F."/>
            <person name="Wang Q."/>
            <person name="Zhang B."/>
            <person name="Ji P."/>
            <person name="Bell-Sakyi L."/>
            <person name="Cui X.M."/>
            <person name="Yuan T.T."/>
            <person name="Jiang B.G."/>
            <person name="Yang W.F."/>
            <person name="Lam T.T."/>
            <person name="Chang Q.C."/>
            <person name="Ding S.J."/>
            <person name="Wang X.J."/>
            <person name="Zhu J.G."/>
            <person name="Ruan X.D."/>
            <person name="Zhao L."/>
            <person name="Wei J.T."/>
            <person name="Ye R.Z."/>
            <person name="Que T.C."/>
            <person name="Du C.H."/>
            <person name="Zhou Y.H."/>
            <person name="Cheng J.X."/>
            <person name="Dai P.F."/>
            <person name="Guo W.B."/>
            <person name="Han X.H."/>
            <person name="Huang E.J."/>
            <person name="Li L.F."/>
            <person name="Wei W."/>
            <person name="Gao Y.C."/>
            <person name="Liu J.Z."/>
            <person name="Shao H.Z."/>
            <person name="Wang X."/>
            <person name="Wang C.C."/>
            <person name="Yang T.C."/>
            <person name="Huo Q.B."/>
            <person name="Li W."/>
            <person name="Chen H.Y."/>
            <person name="Chen S.E."/>
            <person name="Zhou L.G."/>
            <person name="Ni X.B."/>
            <person name="Tian J.H."/>
            <person name="Sheng Y."/>
            <person name="Liu T."/>
            <person name="Pan Y.S."/>
            <person name="Xia L.Y."/>
            <person name="Li J."/>
            <person name="Zhao F."/>
            <person name="Cao W.C."/>
        </authorList>
    </citation>
    <scope>NUCLEOTIDE SEQUENCE</scope>
    <source>
        <strain evidence="10">Rsan-2018</strain>
    </source>
</reference>
<accession>A0A9D4PLR4</accession>
<evidence type="ECO:0000259" key="9">
    <source>
        <dbReference type="PROSITE" id="PS50157"/>
    </source>
</evidence>
<dbReference type="InterPro" id="IPR050589">
    <property type="entry name" value="Ikaros_C2H2-ZF"/>
</dbReference>
<evidence type="ECO:0000256" key="6">
    <source>
        <dbReference type="ARBA" id="ARBA00023125"/>
    </source>
</evidence>
<dbReference type="PANTHER" id="PTHR24404">
    <property type="entry name" value="ZINC FINGER PROTEIN"/>
    <property type="match status" value="1"/>
</dbReference>
<evidence type="ECO:0000256" key="2">
    <source>
        <dbReference type="ARBA" id="ARBA00022723"/>
    </source>
</evidence>
<feature type="domain" description="C2H2-type" evidence="9">
    <location>
        <begin position="136"/>
        <end position="158"/>
    </location>
</feature>
<gene>
    <name evidence="10" type="ORF">HPB52_007496</name>
</gene>
<dbReference type="Pfam" id="PF00096">
    <property type="entry name" value="zf-C2H2"/>
    <property type="match status" value="2"/>
</dbReference>
<dbReference type="SMART" id="SM00355">
    <property type="entry name" value="ZnF_C2H2"/>
    <property type="match status" value="3"/>
</dbReference>
<organism evidence="10 11">
    <name type="scientific">Rhipicephalus sanguineus</name>
    <name type="common">Brown dog tick</name>
    <name type="synonym">Ixodes sanguineus</name>
    <dbReference type="NCBI Taxonomy" id="34632"/>
    <lineage>
        <taxon>Eukaryota</taxon>
        <taxon>Metazoa</taxon>
        <taxon>Ecdysozoa</taxon>
        <taxon>Arthropoda</taxon>
        <taxon>Chelicerata</taxon>
        <taxon>Arachnida</taxon>
        <taxon>Acari</taxon>
        <taxon>Parasitiformes</taxon>
        <taxon>Ixodida</taxon>
        <taxon>Ixodoidea</taxon>
        <taxon>Ixodidae</taxon>
        <taxon>Rhipicephalinae</taxon>
        <taxon>Rhipicephalus</taxon>
        <taxon>Rhipicephalus</taxon>
    </lineage>
</organism>
<dbReference type="PROSITE" id="PS00028">
    <property type="entry name" value="ZINC_FINGER_C2H2_1"/>
    <property type="match status" value="1"/>
</dbReference>
<dbReference type="PANTHER" id="PTHR24404:SF114">
    <property type="entry name" value="KLUMPFUSS, ISOFORM B-RELATED"/>
    <property type="match status" value="1"/>
</dbReference>
<dbReference type="VEuPathDB" id="VectorBase:RSAN_029465"/>
<keyword evidence="5" id="KW-0862">Zinc</keyword>
<sequence length="201" mass="20272">MNASMYAGLALRVPAQRLVEGSSIAGLSLNGGSGVPVTSSVGTVGTAEAAAVEHQAADTSTPGRAPAPLVKGACLAGRMAEAGPSSCHRCPLCPFATESVADFCKHMCVHTDARGNCSMCDKLLGAKAEAAATGKLSCCVCGEAFADSGGLQGHLRAHVAACQACGAAFPQRAQLEAHQRACHGGWPPKGAKPLFFPAKEL</sequence>
<evidence type="ECO:0000256" key="7">
    <source>
        <dbReference type="ARBA" id="ARBA00023242"/>
    </source>
</evidence>
<comment type="caution">
    <text evidence="10">The sequence shown here is derived from an EMBL/GenBank/DDBJ whole genome shotgun (WGS) entry which is preliminary data.</text>
</comment>
<keyword evidence="3" id="KW-0677">Repeat</keyword>
<dbReference type="InterPro" id="IPR013087">
    <property type="entry name" value="Znf_C2H2_type"/>
</dbReference>
<dbReference type="GO" id="GO:0008270">
    <property type="term" value="F:zinc ion binding"/>
    <property type="evidence" value="ECO:0007669"/>
    <property type="project" value="UniProtKB-KW"/>
</dbReference>
<dbReference type="Proteomes" id="UP000821837">
    <property type="component" value="Chromosome 6"/>
</dbReference>
<feature type="domain" description="C2H2-type" evidence="9">
    <location>
        <begin position="160"/>
        <end position="188"/>
    </location>
</feature>
<keyword evidence="7" id="KW-0539">Nucleus</keyword>
<evidence type="ECO:0000256" key="8">
    <source>
        <dbReference type="PROSITE-ProRule" id="PRU00042"/>
    </source>
</evidence>
<evidence type="ECO:0000256" key="4">
    <source>
        <dbReference type="ARBA" id="ARBA00022771"/>
    </source>
</evidence>
<evidence type="ECO:0000313" key="11">
    <source>
        <dbReference type="Proteomes" id="UP000821837"/>
    </source>
</evidence>
<proteinExistence type="predicted"/>
<evidence type="ECO:0000256" key="3">
    <source>
        <dbReference type="ARBA" id="ARBA00022737"/>
    </source>
</evidence>
<dbReference type="AlphaFoldDB" id="A0A9D4PLR4"/>
<evidence type="ECO:0000313" key="10">
    <source>
        <dbReference type="EMBL" id="KAH7947065.1"/>
    </source>
</evidence>
<keyword evidence="2" id="KW-0479">Metal-binding</keyword>
<evidence type="ECO:0000256" key="5">
    <source>
        <dbReference type="ARBA" id="ARBA00022833"/>
    </source>
</evidence>
<dbReference type="Gene3D" id="3.30.160.60">
    <property type="entry name" value="Classic Zinc Finger"/>
    <property type="match status" value="1"/>
</dbReference>
<dbReference type="GO" id="GO:0003700">
    <property type="term" value="F:DNA-binding transcription factor activity"/>
    <property type="evidence" value="ECO:0007669"/>
    <property type="project" value="TreeGrafter"/>
</dbReference>
<dbReference type="GO" id="GO:0006357">
    <property type="term" value="P:regulation of transcription by RNA polymerase II"/>
    <property type="evidence" value="ECO:0007669"/>
    <property type="project" value="TreeGrafter"/>
</dbReference>
<name>A0A9D4PLR4_RHISA</name>
<dbReference type="GO" id="GO:0005634">
    <property type="term" value="C:nucleus"/>
    <property type="evidence" value="ECO:0007669"/>
    <property type="project" value="UniProtKB-SubCell"/>
</dbReference>
<dbReference type="PROSITE" id="PS50157">
    <property type="entry name" value="ZINC_FINGER_C2H2_2"/>
    <property type="match status" value="2"/>
</dbReference>
<keyword evidence="6" id="KW-0238">DNA-binding</keyword>
<dbReference type="InterPro" id="IPR036236">
    <property type="entry name" value="Znf_C2H2_sf"/>
</dbReference>
<comment type="subcellular location">
    <subcellularLocation>
        <location evidence="1">Nucleus</location>
    </subcellularLocation>
</comment>
<dbReference type="EMBL" id="JABSTV010001252">
    <property type="protein sequence ID" value="KAH7947065.1"/>
    <property type="molecule type" value="Genomic_DNA"/>
</dbReference>